<evidence type="ECO:0000256" key="1">
    <source>
        <dbReference type="SAM" id="Phobius"/>
    </source>
</evidence>
<feature type="transmembrane region" description="Helical" evidence="1">
    <location>
        <begin position="134"/>
        <end position="156"/>
    </location>
</feature>
<reference evidence="2 5" key="3">
    <citation type="submission" date="2020-04" db="EMBL/GenBank/DDBJ databases">
        <authorList>
            <person name="Hitch T.C.A."/>
            <person name="Wylensek D."/>
            <person name="Clavel T."/>
        </authorList>
    </citation>
    <scope>NUCLEOTIDE SEQUENCE [LARGE SCALE GENOMIC DNA]</scope>
    <source>
        <strain evidence="2 5">BL-383-APC-3D</strain>
    </source>
</reference>
<dbReference type="Proteomes" id="UP000544551">
    <property type="component" value="Unassembled WGS sequence"/>
</dbReference>
<dbReference type="OrthoDB" id="4427802at2"/>
<protein>
    <submittedName>
        <fullName evidence="3">Transporter</fullName>
    </submittedName>
</protein>
<dbReference type="EMBL" id="LSTQ01000026">
    <property type="protein sequence ID" value="OAH25028.1"/>
    <property type="molecule type" value="Genomic_DNA"/>
</dbReference>
<sequence length="165" mass="17165">MNGLDSSVAPLIYGSLLPAAILIIVSFVCEQISRRKFRQAINYYGITRKGVMRRSVIAGVCIFVLMLFPLPYDIAIMIIALAFSLSAAAITFYARNTAGAVVLSVAVIGGIISAGTALMTLIDGSLNPLQQLGTVLATWPILAGPGLVAAVISAALSASAKSTSY</sequence>
<organism evidence="3 4">
    <name type="scientific">Corynebacterium stationis</name>
    <dbReference type="NCBI Taxonomy" id="1705"/>
    <lineage>
        <taxon>Bacteria</taxon>
        <taxon>Bacillati</taxon>
        <taxon>Actinomycetota</taxon>
        <taxon>Actinomycetes</taxon>
        <taxon>Mycobacteriales</taxon>
        <taxon>Corynebacteriaceae</taxon>
        <taxon>Corynebacterium</taxon>
    </lineage>
</organism>
<dbReference type="Proteomes" id="UP000076947">
    <property type="component" value="Unassembled WGS sequence"/>
</dbReference>
<keyword evidence="4" id="KW-1185">Reference proteome</keyword>
<dbReference type="KEGG" id="csta:CSTAT_05135"/>
<dbReference type="GeneID" id="78285366"/>
<dbReference type="RefSeq" id="WP_066793252.1">
    <property type="nucleotide sequence ID" value="NZ_CAJFGC010000015.1"/>
</dbReference>
<dbReference type="STRING" id="1705.CA21670_04435"/>
<comment type="caution">
    <text evidence="3">The sequence shown here is derived from an EMBL/GenBank/DDBJ whole genome shotgun (WGS) entry which is preliminary data.</text>
</comment>
<keyword evidence="1" id="KW-0472">Membrane</keyword>
<evidence type="ECO:0000313" key="5">
    <source>
        <dbReference type="Proteomes" id="UP000544551"/>
    </source>
</evidence>
<name>A0A0X8VGV9_9CORY</name>
<proteinExistence type="predicted"/>
<reference evidence="4" key="1">
    <citation type="submission" date="2016-02" db="EMBL/GenBank/DDBJ databases">
        <authorList>
            <person name="Kaur G."/>
            <person name="Nair G.R."/>
            <person name="Mayilraj S."/>
        </authorList>
    </citation>
    <scope>NUCLEOTIDE SEQUENCE [LARGE SCALE GENOMIC DNA]</scope>
    <source>
        <strain evidence="4">GA-15</strain>
    </source>
</reference>
<evidence type="ECO:0000313" key="2">
    <source>
        <dbReference type="EMBL" id="NME88231.1"/>
    </source>
</evidence>
<reference evidence="3" key="2">
    <citation type="submission" date="2016-02" db="EMBL/GenBank/DDBJ databases">
        <authorList>
            <person name="Wen L."/>
            <person name="He K."/>
            <person name="Yang H."/>
        </authorList>
    </citation>
    <scope>NUCLEOTIDE SEQUENCE [LARGE SCALE GENOMIC DNA]</scope>
    <source>
        <strain evidence="3">GA-15</strain>
    </source>
</reference>
<accession>A0A0X8VGV9</accession>
<dbReference type="EMBL" id="JABAFZ010000001">
    <property type="protein sequence ID" value="NME88231.1"/>
    <property type="molecule type" value="Genomic_DNA"/>
</dbReference>
<feature type="transmembrane region" description="Helical" evidence="1">
    <location>
        <begin position="74"/>
        <end position="94"/>
    </location>
</feature>
<keyword evidence="1" id="KW-0812">Transmembrane</keyword>
<dbReference type="AlphaFoldDB" id="A0A0X8VGV9"/>
<feature type="transmembrane region" description="Helical" evidence="1">
    <location>
        <begin position="51"/>
        <end position="68"/>
    </location>
</feature>
<evidence type="ECO:0000313" key="3">
    <source>
        <dbReference type="EMBL" id="OAH25028.1"/>
    </source>
</evidence>
<gene>
    <name evidence="3" type="ORF">AYJ05_07310</name>
    <name evidence="2" type="ORF">HF853_00750</name>
</gene>
<feature type="transmembrane region" description="Helical" evidence="1">
    <location>
        <begin position="12"/>
        <end position="30"/>
    </location>
</feature>
<keyword evidence="1" id="KW-1133">Transmembrane helix</keyword>
<evidence type="ECO:0000313" key="4">
    <source>
        <dbReference type="Proteomes" id="UP000076947"/>
    </source>
</evidence>
<feature type="transmembrane region" description="Helical" evidence="1">
    <location>
        <begin position="101"/>
        <end position="122"/>
    </location>
</feature>